<gene>
    <name evidence="1" type="ORF">CE11_01137</name>
</gene>
<evidence type="ECO:0000313" key="1">
    <source>
        <dbReference type="EMBL" id="AFX93163.1"/>
    </source>
</evidence>
<name>K7YXH6_9VIRU</name>
<accession>K7YXH6</accession>
<evidence type="ECO:0008006" key="3">
    <source>
        <dbReference type="Google" id="ProtNLM"/>
    </source>
</evidence>
<evidence type="ECO:0000313" key="2">
    <source>
        <dbReference type="Proteomes" id="UP000241137"/>
    </source>
</evidence>
<dbReference type="EMBL" id="JX975216">
    <property type="protein sequence ID" value="AFX93163.1"/>
    <property type="molecule type" value="Genomic_DNA"/>
</dbReference>
<organism evidence="1 2">
    <name type="scientific">Megavirus courdo11</name>
    <dbReference type="NCBI Taxonomy" id="1128140"/>
    <lineage>
        <taxon>Viruses</taxon>
        <taxon>Varidnaviria</taxon>
        <taxon>Bamfordvirae</taxon>
        <taxon>Nucleocytoviricota</taxon>
        <taxon>Megaviricetes</taxon>
        <taxon>Imitervirales</taxon>
        <taxon>Mimiviridae</taxon>
        <taxon>Megamimivirinae</taxon>
        <taxon>Megavirus</taxon>
        <taxon>Megavirus chilense</taxon>
    </lineage>
</organism>
<protein>
    <recommendedName>
        <fullName evidence="3">F-box and FNIP repeat-containing protein</fullName>
    </recommendedName>
</protein>
<dbReference type="Proteomes" id="UP000241137">
    <property type="component" value="Segment"/>
</dbReference>
<sequence>MSDIENILNMDIVFYIANFLSDKDKVMFFSTNIQYRNLIQYTRFYGKYFYGKIMHLPYCHNFKNISYLPFEEKELLPIYNHIIYKPGSIIFKLSKIDFSLKTGNFDFDNTKNNNQDLFNYFGINDMDKLKIVLSENLRY</sequence>
<proteinExistence type="predicted"/>
<reference evidence="1 2" key="1">
    <citation type="journal article" date="2014" name="Virus Genes">
        <title>Complete genome sequence of Courdo11 virus, a member of the family Mimiviridae.</title>
        <authorList>
            <person name="Yoosuf N."/>
            <person name="Pagnier I."/>
            <person name="Fournous G."/>
            <person name="Robert C."/>
            <person name="La Scola B."/>
            <person name="Raoult D."/>
            <person name="Colson P."/>
        </authorList>
    </citation>
    <scope>NUCLEOTIDE SEQUENCE [LARGE SCALE GENOMIC DNA]</scope>
</reference>